<reference evidence="2" key="2">
    <citation type="submission" date="2023-05" db="EMBL/GenBank/DDBJ databases">
        <authorList>
            <consortium name="Lawrence Berkeley National Laboratory"/>
            <person name="Steindorff A."/>
            <person name="Hensen N."/>
            <person name="Bonometti L."/>
            <person name="Westerberg I."/>
            <person name="Brannstrom I.O."/>
            <person name="Guillou S."/>
            <person name="Cros-Aarteil S."/>
            <person name="Calhoun S."/>
            <person name="Haridas S."/>
            <person name="Kuo A."/>
            <person name="Mondo S."/>
            <person name="Pangilinan J."/>
            <person name="Riley R."/>
            <person name="Labutti K."/>
            <person name="Andreopoulos B."/>
            <person name="Lipzen A."/>
            <person name="Chen C."/>
            <person name="Yanf M."/>
            <person name="Daum C."/>
            <person name="Ng V."/>
            <person name="Clum A."/>
            <person name="Ohm R."/>
            <person name="Martin F."/>
            <person name="Silar P."/>
            <person name="Natvig D."/>
            <person name="Lalanne C."/>
            <person name="Gautier V."/>
            <person name="Ament-Velasquez S.L."/>
            <person name="Kruys A."/>
            <person name="Hutchinson M.I."/>
            <person name="Powell A.J."/>
            <person name="Barry K."/>
            <person name="Miller A.N."/>
            <person name="Grigoriev I.V."/>
            <person name="Debuchy R."/>
            <person name="Gladieux P."/>
            <person name="Thoren M.H."/>
            <person name="Johannesson H."/>
        </authorList>
    </citation>
    <scope>NUCLEOTIDE SEQUENCE</scope>
    <source>
        <strain evidence="2">PSN243</strain>
    </source>
</reference>
<evidence type="ECO:0000256" key="1">
    <source>
        <dbReference type="SAM" id="MobiDB-lite"/>
    </source>
</evidence>
<protein>
    <submittedName>
        <fullName evidence="2">Uncharacterized protein</fullName>
    </submittedName>
</protein>
<dbReference type="Proteomes" id="UP001321760">
    <property type="component" value="Unassembled WGS sequence"/>
</dbReference>
<gene>
    <name evidence="2" type="ORF">QBC34DRAFT_83418</name>
</gene>
<dbReference type="PANTHER" id="PTHR42085:SF8">
    <property type="entry name" value="F-BOX DOMAIN-CONTAINING PROTEIN"/>
    <property type="match status" value="1"/>
</dbReference>
<feature type="compositionally biased region" description="Low complexity" evidence="1">
    <location>
        <begin position="1"/>
        <end position="16"/>
    </location>
</feature>
<evidence type="ECO:0000313" key="2">
    <source>
        <dbReference type="EMBL" id="KAK4449808.1"/>
    </source>
</evidence>
<sequence length="379" mass="43102">MSDASSNSSSCADGAGPASETPSRFIQLPAELRLKIYRYLYWLKGDAACGGVFAPTLHSWRDPDKSLLPAHAYRSRRNRWQTHELTTVAILMRVCKLVYFEVRSIIYHRTFGFFDRRPSKHFPTIRDRMALRLEFHRLFLFDGGPARHLRCVRVRISEARFLYPRSRDDWLPTTTWSDDPLIAPEMLLWSLARNATNLETLDLDFAWSLGRTIAGLLSHRDVGEEIIVRLERGFSWANSLVNLESLAQIDNSGFGASNGVAPPREEILLQLLSEVFAPADKSLQDAIRDGVLAAEGGPIFLAERVRECLYHVECAKLFWGVRILGILKGFSPTLRTVRLALTDDKKWTAKMENCLGLEVTSLPPRMPRKKRAKRVQIHG</sequence>
<keyword evidence="3" id="KW-1185">Reference proteome</keyword>
<proteinExistence type="predicted"/>
<comment type="caution">
    <text evidence="2">The sequence shown here is derived from an EMBL/GenBank/DDBJ whole genome shotgun (WGS) entry which is preliminary data.</text>
</comment>
<reference evidence="2" key="1">
    <citation type="journal article" date="2023" name="Mol. Phylogenet. Evol.">
        <title>Genome-scale phylogeny and comparative genomics of the fungal order Sordariales.</title>
        <authorList>
            <person name="Hensen N."/>
            <person name="Bonometti L."/>
            <person name="Westerberg I."/>
            <person name="Brannstrom I.O."/>
            <person name="Guillou S."/>
            <person name="Cros-Aarteil S."/>
            <person name="Calhoun S."/>
            <person name="Haridas S."/>
            <person name="Kuo A."/>
            <person name="Mondo S."/>
            <person name="Pangilinan J."/>
            <person name="Riley R."/>
            <person name="LaButti K."/>
            <person name="Andreopoulos B."/>
            <person name="Lipzen A."/>
            <person name="Chen C."/>
            <person name="Yan M."/>
            <person name="Daum C."/>
            <person name="Ng V."/>
            <person name="Clum A."/>
            <person name="Steindorff A."/>
            <person name="Ohm R.A."/>
            <person name="Martin F."/>
            <person name="Silar P."/>
            <person name="Natvig D.O."/>
            <person name="Lalanne C."/>
            <person name="Gautier V."/>
            <person name="Ament-Velasquez S.L."/>
            <person name="Kruys A."/>
            <person name="Hutchinson M.I."/>
            <person name="Powell A.J."/>
            <person name="Barry K."/>
            <person name="Miller A.N."/>
            <person name="Grigoriev I.V."/>
            <person name="Debuchy R."/>
            <person name="Gladieux P."/>
            <person name="Hiltunen Thoren M."/>
            <person name="Johannesson H."/>
        </authorList>
    </citation>
    <scope>NUCLEOTIDE SEQUENCE</scope>
    <source>
        <strain evidence="2">PSN243</strain>
    </source>
</reference>
<accession>A0AAV9GNK0</accession>
<dbReference type="EMBL" id="MU865935">
    <property type="protein sequence ID" value="KAK4449808.1"/>
    <property type="molecule type" value="Genomic_DNA"/>
</dbReference>
<organism evidence="2 3">
    <name type="scientific">Podospora aff. communis PSN243</name>
    <dbReference type="NCBI Taxonomy" id="3040156"/>
    <lineage>
        <taxon>Eukaryota</taxon>
        <taxon>Fungi</taxon>
        <taxon>Dikarya</taxon>
        <taxon>Ascomycota</taxon>
        <taxon>Pezizomycotina</taxon>
        <taxon>Sordariomycetes</taxon>
        <taxon>Sordariomycetidae</taxon>
        <taxon>Sordariales</taxon>
        <taxon>Podosporaceae</taxon>
        <taxon>Podospora</taxon>
    </lineage>
</organism>
<feature type="region of interest" description="Disordered" evidence="1">
    <location>
        <begin position="1"/>
        <end position="21"/>
    </location>
</feature>
<name>A0AAV9GNK0_9PEZI</name>
<dbReference type="PANTHER" id="PTHR42085">
    <property type="entry name" value="F-BOX DOMAIN-CONTAINING PROTEIN"/>
    <property type="match status" value="1"/>
</dbReference>
<dbReference type="AlphaFoldDB" id="A0AAV9GNK0"/>
<dbReference type="InterPro" id="IPR038883">
    <property type="entry name" value="AN11006-like"/>
</dbReference>
<evidence type="ECO:0000313" key="3">
    <source>
        <dbReference type="Proteomes" id="UP001321760"/>
    </source>
</evidence>